<name>A0ABR5SEL1_9BACT</name>
<gene>
    <name evidence="5" type="ORF">ASN18_2335</name>
</gene>
<comment type="caution">
    <text evidence="5">The sequence shown here is derived from an EMBL/GenBank/DDBJ whole genome shotgun (WGS) entry which is preliminary data.</text>
</comment>
<dbReference type="InterPro" id="IPR018392">
    <property type="entry name" value="LysM"/>
</dbReference>
<dbReference type="Gene3D" id="1.10.530.10">
    <property type="match status" value="1"/>
</dbReference>
<evidence type="ECO:0000259" key="4">
    <source>
        <dbReference type="SMART" id="SM00257"/>
    </source>
</evidence>
<keyword evidence="6" id="KW-1185">Reference proteome</keyword>
<sequence>MTITAAYRAAFLFLLLLLLPAKTDALINAVDDTEGKSETPGTMQDNLMHRSVSDLSTKGVTYSESVRERSYIMAPLHPPPEQEDNDGSIKKEEMLSHKGFKRLTQYDNDTNAAEAISAQLTFFADTIKKKFNQWLVKGSKYLPLMKKILNQHNLPEELVYLPLIESGYNNFAKSPAQAAGPWQFIAATARDYNLKVDFWVDERQDPIKSTYAASKYLRFLFEKFGTWDLALAAYNAGEIKIEKALKMANTDSYWTLITTGLIARETKLFVPKFIAAKEIAIDPERYGFSDIEYDTPLEYDIVIVKPPATISFIAKAASTSTMKIRELNPELKQWCIPPDVPKYRLRVPHGMKDEFRLIYENTPEHQRYQLDMYRVRKADSIKKISKRLNVPQDILAQINGKSVSTKLKEGTYMYLPPSDIKHSKSELKDVKHKDVKHKDLKRHDSKRNAVKPKHKVVKHNASKHKGAKT</sequence>
<feature type="compositionally biased region" description="Basic residues" evidence="2">
    <location>
        <begin position="433"/>
        <end position="469"/>
    </location>
</feature>
<evidence type="ECO:0000313" key="6">
    <source>
        <dbReference type="Proteomes" id="UP000060487"/>
    </source>
</evidence>
<evidence type="ECO:0000256" key="1">
    <source>
        <dbReference type="ARBA" id="ARBA00007734"/>
    </source>
</evidence>
<dbReference type="PANTHER" id="PTHR37423">
    <property type="entry name" value="SOLUBLE LYTIC MUREIN TRANSGLYCOSYLASE-RELATED"/>
    <property type="match status" value="1"/>
</dbReference>
<dbReference type="SUPFAM" id="SSF54106">
    <property type="entry name" value="LysM domain"/>
    <property type="match status" value="1"/>
</dbReference>
<dbReference type="EMBL" id="LNQR01000081">
    <property type="protein sequence ID" value="KWT82974.1"/>
    <property type="molecule type" value="Genomic_DNA"/>
</dbReference>
<dbReference type="CDD" id="cd16894">
    <property type="entry name" value="MltD-like"/>
    <property type="match status" value="1"/>
</dbReference>
<feature type="region of interest" description="Disordered" evidence="2">
    <location>
        <begin position="423"/>
        <end position="469"/>
    </location>
</feature>
<dbReference type="PANTHER" id="PTHR37423:SF2">
    <property type="entry name" value="MEMBRANE-BOUND LYTIC MUREIN TRANSGLYCOSYLASE C"/>
    <property type="match status" value="1"/>
</dbReference>
<dbReference type="SMART" id="SM00257">
    <property type="entry name" value="LysM"/>
    <property type="match status" value="2"/>
</dbReference>
<protein>
    <submittedName>
        <fullName evidence="5">Lytic transglycosylase</fullName>
        <ecNumber evidence="5">4.2.2.-</ecNumber>
    </submittedName>
</protein>
<dbReference type="Proteomes" id="UP000060487">
    <property type="component" value="Unassembled WGS sequence"/>
</dbReference>
<feature type="domain" description="LysM" evidence="4">
    <location>
        <begin position="301"/>
        <end position="348"/>
    </location>
</feature>
<feature type="chain" id="PRO_5045085992" evidence="3">
    <location>
        <begin position="26"/>
        <end position="469"/>
    </location>
</feature>
<feature type="domain" description="LysM" evidence="4">
    <location>
        <begin position="372"/>
        <end position="416"/>
    </location>
</feature>
<dbReference type="EC" id="4.2.2.-" evidence="5"/>
<dbReference type="GO" id="GO:0016829">
    <property type="term" value="F:lyase activity"/>
    <property type="evidence" value="ECO:0007669"/>
    <property type="project" value="UniProtKB-KW"/>
</dbReference>
<dbReference type="InterPro" id="IPR036779">
    <property type="entry name" value="LysM_dom_sf"/>
</dbReference>
<dbReference type="SUPFAM" id="SSF53955">
    <property type="entry name" value="Lysozyme-like"/>
    <property type="match status" value="1"/>
</dbReference>
<dbReference type="InterPro" id="IPR008258">
    <property type="entry name" value="Transglycosylase_SLT_dom_1"/>
</dbReference>
<proteinExistence type="inferred from homology"/>
<reference evidence="5 6" key="1">
    <citation type="submission" date="2015-11" db="EMBL/GenBank/DDBJ databases">
        <authorList>
            <person name="Lin W."/>
        </authorList>
    </citation>
    <scope>NUCLEOTIDE SEQUENCE [LARGE SCALE GENOMIC DNA]</scope>
    <source>
        <strain evidence="5 6">HCH-1</strain>
    </source>
</reference>
<organism evidence="5 6">
    <name type="scientific">Candidatus Magnetominusculus xianensis</name>
    <dbReference type="NCBI Taxonomy" id="1748249"/>
    <lineage>
        <taxon>Bacteria</taxon>
        <taxon>Pseudomonadati</taxon>
        <taxon>Nitrospirota</taxon>
        <taxon>Nitrospiria</taxon>
        <taxon>Nitrospirales</taxon>
        <taxon>Nitrospiraceae</taxon>
        <taxon>Candidatus Magnetominusculus</taxon>
    </lineage>
</organism>
<dbReference type="InterPro" id="IPR023346">
    <property type="entry name" value="Lysozyme-like_dom_sf"/>
</dbReference>
<evidence type="ECO:0000256" key="2">
    <source>
        <dbReference type="SAM" id="MobiDB-lite"/>
    </source>
</evidence>
<dbReference type="Pfam" id="PF01476">
    <property type="entry name" value="LysM"/>
    <property type="match status" value="1"/>
</dbReference>
<keyword evidence="5" id="KW-0456">Lyase</keyword>
<dbReference type="RefSeq" id="WP_236861707.1">
    <property type="nucleotide sequence ID" value="NZ_LNQR01000081.1"/>
</dbReference>
<feature type="compositionally biased region" description="Basic and acidic residues" evidence="2">
    <location>
        <begin position="423"/>
        <end position="432"/>
    </location>
</feature>
<evidence type="ECO:0000313" key="5">
    <source>
        <dbReference type="EMBL" id="KWT82974.1"/>
    </source>
</evidence>
<evidence type="ECO:0000256" key="3">
    <source>
        <dbReference type="SAM" id="SignalP"/>
    </source>
</evidence>
<keyword evidence="3" id="KW-0732">Signal</keyword>
<feature type="signal peptide" evidence="3">
    <location>
        <begin position="1"/>
        <end position="25"/>
    </location>
</feature>
<comment type="similarity">
    <text evidence="1">Belongs to the transglycosylase Slt family.</text>
</comment>
<dbReference type="Pfam" id="PF01464">
    <property type="entry name" value="SLT"/>
    <property type="match status" value="1"/>
</dbReference>
<accession>A0ABR5SEL1</accession>